<protein>
    <submittedName>
        <fullName evidence="1">Uncharacterized protein</fullName>
    </submittedName>
</protein>
<organism evidence="1 2">
    <name type="scientific">Ensete ventricosum</name>
    <name type="common">Abyssinian banana</name>
    <name type="synonym">Musa ensete</name>
    <dbReference type="NCBI Taxonomy" id="4639"/>
    <lineage>
        <taxon>Eukaryota</taxon>
        <taxon>Viridiplantae</taxon>
        <taxon>Streptophyta</taxon>
        <taxon>Embryophyta</taxon>
        <taxon>Tracheophyta</taxon>
        <taxon>Spermatophyta</taxon>
        <taxon>Magnoliopsida</taxon>
        <taxon>Liliopsida</taxon>
        <taxon>Zingiberales</taxon>
        <taxon>Musaceae</taxon>
        <taxon>Ensete</taxon>
    </lineage>
</organism>
<proteinExistence type="predicted"/>
<dbReference type="EMBL" id="AMZH03015651">
    <property type="protein sequence ID" value="RRT45709.1"/>
    <property type="molecule type" value="Genomic_DNA"/>
</dbReference>
<dbReference type="AlphaFoldDB" id="A0A426Y1R5"/>
<gene>
    <name evidence="1" type="ORF">B296_00030063</name>
</gene>
<evidence type="ECO:0000313" key="2">
    <source>
        <dbReference type="Proteomes" id="UP000287651"/>
    </source>
</evidence>
<dbReference type="Proteomes" id="UP000287651">
    <property type="component" value="Unassembled WGS sequence"/>
</dbReference>
<reference evidence="1 2" key="1">
    <citation type="journal article" date="2014" name="Agronomy (Basel)">
        <title>A Draft Genome Sequence for Ensete ventricosum, the Drought-Tolerant Tree Against Hunger.</title>
        <authorList>
            <person name="Harrison J."/>
            <person name="Moore K.A."/>
            <person name="Paszkiewicz K."/>
            <person name="Jones T."/>
            <person name="Grant M."/>
            <person name="Ambacheew D."/>
            <person name="Muzemil S."/>
            <person name="Studholme D.J."/>
        </authorList>
    </citation>
    <scope>NUCLEOTIDE SEQUENCE [LARGE SCALE GENOMIC DNA]</scope>
</reference>
<evidence type="ECO:0000313" key="1">
    <source>
        <dbReference type="EMBL" id="RRT45709.1"/>
    </source>
</evidence>
<sequence>MHHLHRCHLCWCRGSRPCSRQLLHLLARVVPIGTAFSSKRPTGGYMAITDTALARRQFVQVTGALQAKSDGTCDILRNLFAYD</sequence>
<name>A0A426Y1R5_ENSVE</name>
<comment type="caution">
    <text evidence="1">The sequence shown here is derived from an EMBL/GenBank/DDBJ whole genome shotgun (WGS) entry which is preliminary data.</text>
</comment>
<accession>A0A426Y1R5</accession>